<evidence type="ECO:0000313" key="4">
    <source>
        <dbReference type="Proteomes" id="UP001054801"/>
    </source>
</evidence>
<dbReference type="Proteomes" id="UP001054801">
    <property type="component" value="Chromosome"/>
</dbReference>
<evidence type="ECO:0000256" key="2">
    <source>
        <dbReference type="RuleBase" id="RU362080"/>
    </source>
</evidence>
<dbReference type="EMBL" id="CP091244">
    <property type="protein sequence ID" value="UJS24501.1"/>
    <property type="molecule type" value="Genomic_DNA"/>
</dbReference>
<dbReference type="Pfam" id="PF02604">
    <property type="entry name" value="PhdYeFM_antitox"/>
    <property type="match status" value="1"/>
</dbReference>
<reference evidence="3" key="1">
    <citation type="journal article" date="2022" name="Microorganisms">
        <title>Two New Species of Filamentous Sulfur Bacteria of the Genus Thiothrix, Thiothrix winogradskyi sp. nov. and 'Candidatus Thiothrix sulfatifontis' sp. nov.</title>
        <authorList>
            <person name="Ravin N.V."/>
            <person name="Rossetti S."/>
            <person name="Beletsky A.V."/>
            <person name="Kadnikov V.V."/>
            <person name="Rudenko T.S."/>
            <person name="Smolyakov D.D."/>
            <person name="Moskvitina M.I."/>
            <person name="Gureeva M.V."/>
            <person name="Mardanov A.V."/>
            <person name="Grabovich M.Y."/>
        </authorList>
    </citation>
    <scope>NUCLEOTIDE SEQUENCE</scope>
    <source>
        <strain evidence="3">CT3</strain>
    </source>
</reference>
<dbReference type="InterPro" id="IPR006442">
    <property type="entry name" value="Antitoxin_Phd/YefM"/>
</dbReference>
<comment type="similarity">
    <text evidence="1 2">Belongs to the phD/YefM antitoxin family.</text>
</comment>
<comment type="function">
    <text evidence="2">Antitoxin component of a type II toxin-antitoxin (TA) system.</text>
</comment>
<dbReference type="InterPro" id="IPR036165">
    <property type="entry name" value="YefM-like_sf"/>
</dbReference>
<sequence>MQTWAVQDAKARFSEFLDACLAQGPQVVTRRGAEAAVLVPVDVWRRLQAAAKPSLKDLLLSDQGRGDLVLPERGQARRRRVQEVL</sequence>
<dbReference type="RefSeq" id="WP_202716040.1">
    <property type="nucleotide sequence ID" value="NZ_CP091244.1"/>
</dbReference>
<proteinExistence type="inferred from homology"/>
<name>A0ABY3SY86_9GAMM</name>
<dbReference type="SUPFAM" id="SSF143120">
    <property type="entry name" value="YefM-like"/>
    <property type="match status" value="1"/>
</dbReference>
<gene>
    <name evidence="3" type="ORF">L2Y54_00300</name>
</gene>
<accession>A0ABY3SY86</accession>
<evidence type="ECO:0000313" key="3">
    <source>
        <dbReference type="EMBL" id="UJS24501.1"/>
    </source>
</evidence>
<evidence type="ECO:0000256" key="1">
    <source>
        <dbReference type="ARBA" id="ARBA00009981"/>
    </source>
</evidence>
<dbReference type="NCBIfam" id="TIGR01552">
    <property type="entry name" value="phd_fam"/>
    <property type="match status" value="1"/>
</dbReference>
<organism evidence="3 4">
    <name type="scientific">Thiothrix winogradskyi</name>
    <dbReference type="NCBI Taxonomy" id="96472"/>
    <lineage>
        <taxon>Bacteria</taxon>
        <taxon>Pseudomonadati</taxon>
        <taxon>Pseudomonadota</taxon>
        <taxon>Gammaproteobacteria</taxon>
        <taxon>Thiotrichales</taxon>
        <taxon>Thiotrichaceae</taxon>
        <taxon>Thiothrix</taxon>
    </lineage>
</organism>
<dbReference type="Gene3D" id="3.40.1620.10">
    <property type="entry name" value="YefM-like domain"/>
    <property type="match status" value="1"/>
</dbReference>
<protein>
    <recommendedName>
        <fullName evidence="2">Antitoxin</fullName>
    </recommendedName>
</protein>
<keyword evidence="4" id="KW-1185">Reference proteome</keyword>